<proteinExistence type="predicted"/>
<dbReference type="PhylomeDB" id="A0A0G4FAN2"/>
<dbReference type="PROSITE" id="PS50848">
    <property type="entry name" value="START"/>
    <property type="match status" value="1"/>
</dbReference>
<dbReference type="GO" id="GO:0008289">
    <property type="term" value="F:lipid binding"/>
    <property type="evidence" value="ECO:0007669"/>
    <property type="project" value="InterPro"/>
</dbReference>
<evidence type="ECO:0000256" key="1">
    <source>
        <dbReference type="SAM" id="MobiDB-lite"/>
    </source>
</evidence>
<evidence type="ECO:0000313" key="3">
    <source>
        <dbReference type="EMBL" id="CEM09961.1"/>
    </source>
</evidence>
<protein>
    <recommendedName>
        <fullName evidence="2">START domain-containing protein</fullName>
    </recommendedName>
</protein>
<dbReference type="InterPro" id="IPR023393">
    <property type="entry name" value="START-like_dom_sf"/>
</dbReference>
<dbReference type="Gene3D" id="3.30.530.20">
    <property type="match status" value="1"/>
</dbReference>
<dbReference type="Pfam" id="PF01852">
    <property type="entry name" value="START"/>
    <property type="match status" value="1"/>
</dbReference>
<dbReference type="CDD" id="cd00177">
    <property type="entry name" value="START"/>
    <property type="match status" value="1"/>
</dbReference>
<accession>A0A0G4FAN2</accession>
<dbReference type="InterPro" id="IPR002913">
    <property type="entry name" value="START_lipid-bd_dom"/>
</dbReference>
<dbReference type="SUPFAM" id="SSF55961">
    <property type="entry name" value="Bet v1-like"/>
    <property type="match status" value="1"/>
</dbReference>
<name>A0A0G4FAN2_9ALVE</name>
<dbReference type="VEuPathDB" id="CryptoDB:Cvel_3029"/>
<organism evidence="3">
    <name type="scientific">Chromera velia CCMP2878</name>
    <dbReference type="NCBI Taxonomy" id="1169474"/>
    <lineage>
        <taxon>Eukaryota</taxon>
        <taxon>Sar</taxon>
        <taxon>Alveolata</taxon>
        <taxon>Colpodellida</taxon>
        <taxon>Chromeraceae</taxon>
        <taxon>Chromera</taxon>
    </lineage>
</organism>
<gene>
    <name evidence="3" type="ORF">Cvel_3029</name>
</gene>
<evidence type="ECO:0000259" key="2">
    <source>
        <dbReference type="PROSITE" id="PS50848"/>
    </source>
</evidence>
<feature type="domain" description="START" evidence="2">
    <location>
        <begin position="155"/>
        <end position="325"/>
    </location>
</feature>
<dbReference type="EMBL" id="CDMZ01000243">
    <property type="protein sequence ID" value="CEM09961.1"/>
    <property type="molecule type" value="Genomic_DNA"/>
</dbReference>
<reference evidence="3" key="1">
    <citation type="submission" date="2014-11" db="EMBL/GenBank/DDBJ databases">
        <authorList>
            <person name="Otto D Thomas"/>
            <person name="Naeem Raeece"/>
        </authorList>
    </citation>
    <scope>NUCLEOTIDE SEQUENCE</scope>
</reference>
<feature type="compositionally biased region" description="Basic and acidic residues" evidence="1">
    <location>
        <begin position="109"/>
        <end position="120"/>
    </location>
</feature>
<sequence length="383" mass="42340">MPTITSSNPLLQRDAESNSSSLFYQQTAAELLEEGGWTPMTCTAMSKTKAVARLPSSASLCSINEEENEKESASSTLDTTPVPPQAIVNTPVAEVKEAQPAKVTAEPQQEPKKVDPDHYNMSDVPLPKGYSVRQLRALAENNGKGAVQKLMKLATETEGWIPNGTHKGVACEMKNVGEDNMFVCRGTVNFGSKFNAFDFLDYIRNWDSIQQYDPMFSEGRILCEFDWATAVTYMSFKGMLLFDGRDFVTSAHAEVVDERTVAQAATAFELWPEAQAPSNGKRSVRMNVAMAGFVLKHLEDGTLQVTSVMVADLKLKLPKKVMEKAPFLVDQPAALGKIKTLMYKEGVKVNPLRPWDLVEKVKPLAGDVRTEAEAVRRKYHVRA</sequence>
<feature type="region of interest" description="Disordered" evidence="1">
    <location>
        <begin position="64"/>
        <end position="84"/>
    </location>
</feature>
<dbReference type="AlphaFoldDB" id="A0A0G4FAN2"/>
<feature type="region of interest" description="Disordered" evidence="1">
    <location>
        <begin position="98"/>
        <end position="120"/>
    </location>
</feature>